<dbReference type="PANTHER" id="PTHR30313:SF2">
    <property type="entry name" value="DNA PRIMASE"/>
    <property type="match status" value="1"/>
</dbReference>
<reference evidence="6" key="1">
    <citation type="journal article" date="2014" name="Genome Announc.">
        <title>Draft Genome Sequence of ''Candidatus Phytoplasma asteris'' Strain OY-V, an Unculturable Plant-Pathogenic Bacterium.</title>
        <authorList>
            <person name="Kakizawa S."/>
            <person name="Makino A."/>
            <person name="Ishii Y."/>
            <person name="Tamaki H."/>
            <person name="Kamagata Y."/>
        </authorList>
    </citation>
    <scope>NUCLEOTIDE SEQUENCE [LARGE SCALE GENOMIC DNA]</scope>
    <source>
        <strain evidence="6">OY-V</strain>
    </source>
</reference>
<organism evidence="5 6">
    <name type="scientific">'Chrysanthemum coronarium' phytoplasma</name>
    <dbReference type="NCBI Taxonomy" id="1520703"/>
    <lineage>
        <taxon>Bacteria</taxon>
        <taxon>Bacillati</taxon>
        <taxon>Mycoplasmatota</taxon>
        <taxon>Mollicutes</taxon>
        <taxon>Acholeplasmatales</taxon>
        <taxon>Acholeplasmataceae</taxon>
        <taxon>Candidatus Phytoplasma</taxon>
        <taxon>16SrI (Aster yellows group)</taxon>
    </lineage>
</organism>
<keyword evidence="2" id="KW-0863">Zinc-finger</keyword>
<dbReference type="SUPFAM" id="SSF57783">
    <property type="entry name" value="Zinc beta-ribbon"/>
    <property type="match status" value="1"/>
</dbReference>
<sequence>MQDNKQLIDQINEKMPILDLVQEFVQLKKSGKNYMGLCPFHDEKTPSFSVSPERNIGVCMSCKKGGNPV</sequence>
<dbReference type="EMBL" id="BBIY01000104">
    <property type="protein sequence ID" value="GAK74321.1"/>
    <property type="molecule type" value="Genomic_DNA"/>
</dbReference>
<evidence type="ECO:0000256" key="2">
    <source>
        <dbReference type="ARBA" id="ARBA00022771"/>
    </source>
</evidence>
<dbReference type="PANTHER" id="PTHR30313">
    <property type="entry name" value="DNA PRIMASE"/>
    <property type="match status" value="1"/>
</dbReference>
<keyword evidence="3" id="KW-0862">Zinc</keyword>
<evidence type="ECO:0000259" key="4">
    <source>
        <dbReference type="SMART" id="SM00400"/>
    </source>
</evidence>
<dbReference type="SMART" id="SM00400">
    <property type="entry name" value="ZnF_CHCC"/>
    <property type="match status" value="1"/>
</dbReference>
<evidence type="ECO:0000313" key="6">
    <source>
        <dbReference type="Proteomes" id="UP000028900"/>
    </source>
</evidence>
<accession>A0ABQ0J3Y4</accession>
<proteinExistence type="predicted"/>
<dbReference type="InterPro" id="IPR036977">
    <property type="entry name" value="DNA_primase_Znf_CHC2"/>
</dbReference>
<evidence type="ECO:0000256" key="1">
    <source>
        <dbReference type="ARBA" id="ARBA00022723"/>
    </source>
</evidence>
<gene>
    <name evidence="5" type="primary">dnaG</name>
    <name evidence="5" type="ORF">OYV_08260</name>
</gene>
<reference evidence="5 6" key="2">
    <citation type="journal article" date="2014" name="Genome Announc.">
        <title>Draft Genome Sequence of 'Candidatus Phytoplasma asteris' Strain OY-V, an Unculturable Plant-Pathogenic Bacterium.</title>
        <authorList>
            <person name="Kakizawa S."/>
            <person name="Makino A."/>
            <person name="Ishii Y."/>
            <person name="Tamaki H."/>
            <person name="Kamagata Y."/>
        </authorList>
    </citation>
    <scope>NUCLEOTIDE SEQUENCE [LARGE SCALE GENOMIC DNA]</scope>
    <source>
        <strain evidence="5 6">OY-V</strain>
    </source>
</reference>
<protein>
    <submittedName>
        <fullName evidence="5">DNA primase</fullName>
    </submittedName>
</protein>
<dbReference type="Proteomes" id="UP000028900">
    <property type="component" value="Unassembled WGS sequence"/>
</dbReference>
<dbReference type="InterPro" id="IPR050219">
    <property type="entry name" value="DnaG_primase"/>
</dbReference>
<dbReference type="InterPro" id="IPR002694">
    <property type="entry name" value="Znf_CHC2"/>
</dbReference>
<feature type="domain" description="Zinc finger CHC2-type" evidence="4">
    <location>
        <begin position="34"/>
        <end position="69"/>
    </location>
</feature>
<dbReference type="RefSeq" id="WP_042068393.1">
    <property type="nucleotide sequence ID" value="NZ_BBIY01000104.1"/>
</dbReference>
<dbReference type="Gene3D" id="3.90.580.10">
    <property type="entry name" value="Zinc finger, CHC2-type domain"/>
    <property type="match status" value="1"/>
</dbReference>
<name>A0ABQ0J3Y4_9MOLU</name>
<comment type="caution">
    <text evidence="5">The sequence shown here is derived from an EMBL/GenBank/DDBJ whole genome shotgun (WGS) entry which is preliminary data.</text>
</comment>
<keyword evidence="6" id="KW-1185">Reference proteome</keyword>
<evidence type="ECO:0000313" key="5">
    <source>
        <dbReference type="EMBL" id="GAK74321.1"/>
    </source>
</evidence>
<evidence type="ECO:0000256" key="3">
    <source>
        <dbReference type="ARBA" id="ARBA00022833"/>
    </source>
</evidence>
<dbReference type="Pfam" id="PF01807">
    <property type="entry name" value="Zn_ribbon_DnaG"/>
    <property type="match status" value="1"/>
</dbReference>
<keyword evidence="1" id="KW-0479">Metal-binding</keyword>
<feature type="non-terminal residue" evidence="5">
    <location>
        <position position="69"/>
    </location>
</feature>